<keyword evidence="2" id="KW-0238">DNA-binding</keyword>
<dbReference type="InterPro" id="IPR009057">
    <property type="entry name" value="Homeodomain-like_sf"/>
</dbReference>
<evidence type="ECO:0000259" key="4">
    <source>
        <dbReference type="Pfam" id="PF00440"/>
    </source>
</evidence>
<dbReference type="GO" id="GO:0003700">
    <property type="term" value="F:DNA-binding transcription factor activity"/>
    <property type="evidence" value="ECO:0007669"/>
    <property type="project" value="TreeGrafter"/>
</dbReference>
<dbReference type="InterPro" id="IPR041586">
    <property type="entry name" value="PsrA_TetR_C"/>
</dbReference>
<dbReference type="InterPro" id="IPR036271">
    <property type="entry name" value="Tet_transcr_reg_TetR-rel_C_sf"/>
</dbReference>
<dbReference type="OrthoDB" id="2356263at2"/>
<dbReference type="PANTHER" id="PTHR30055">
    <property type="entry name" value="HTH-TYPE TRANSCRIPTIONAL REGULATOR RUTR"/>
    <property type="match status" value="1"/>
</dbReference>
<keyword evidence="1" id="KW-0805">Transcription regulation</keyword>
<organism evidence="6 7">
    <name type="scientific">Marinobacter nanhaiticus D15-8W</name>
    <dbReference type="NCBI Taxonomy" id="626887"/>
    <lineage>
        <taxon>Bacteria</taxon>
        <taxon>Pseudomonadati</taxon>
        <taxon>Pseudomonadota</taxon>
        <taxon>Gammaproteobacteria</taxon>
        <taxon>Pseudomonadales</taxon>
        <taxon>Marinobacteraceae</taxon>
        <taxon>Marinobacter</taxon>
    </lineage>
</organism>
<dbReference type="PATRIC" id="fig|626887.3.peg.1743"/>
<dbReference type="STRING" id="626887.J057_08716"/>
<evidence type="ECO:0000256" key="2">
    <source>
        <dbReference type="ARBA" id="ARBA00023125"/>
    </source>
</evidence>
<keyword evidence="7" id="KW-1185">Reference proteome</keyword>
<dbReference type="Gene3D" id="1.10.357.10">
    <property type="entry name" value="Tetracycline Repressor, domain 2"/>
    <property type="match status" value="1"/>
</dbReference>
<gene>
    <name evidence="6" type="ORF">J057_08716</name>
</gene>
<evidence type="ECO:0000259" key="5">
    <source>
        <dbReference type="Pfam" id="PF17939"/>
    </source>
</evidence>
<dbReference type="Proteomes" id="UP000013165">
    <property type="component" value="Unassembled WGS sequence"/>
</dbReference>
<feature type="domain" description="HTH tetR-type" evidence="4">
    <location>
        <begin position="68"/>
        <end position="115"/>
    </location>
</feature>
<dbReference type="InterPro" id="IPR001647">
    <property type="entry name" value="HTH_TetR"/>
</dbReference>
<sequence length="266" mass="29286">MVSTEACGEDEDMACSYTAASVERESNQDRPGRPGTDLVQPLGYTAPIFFRAPIMARATHGEATRQNIILTALELYAEHGLDGVSLRTISAESGTRNSAAAHYHFGSRLGVLEAVVTFITDFTRPQFESGFQSLEADPAPSLRDVVKAMTTPYLSLTLSPDWGPAALRFMAHLHADNTPDVVQLMNAHFRPDVERIETQLHRVLPHIPRDVLRVRLAFTFVSLIHGAAEIDMLSNTPFGDIRPDDRTLFTYFVDFVEGGLAFSPPA</sequence>
<dbReference type="HOGENOM" id="CLU_1093288_0_0_6"/>
<dbReference type="eggNOG" id="COG1309">
    <property type="taxonomic scope" value="Bacteria"/>
</dbReference>
<dbReference type="AlphaFoldDB" id="N6VYT0"/>
<feature type="domain" description="PsrA tetracyclin repressor-like C-terminal" evidence="5">
    <location>
        <begin position="148"/>
        <end position="259"/>
    </location>
</feature>
<reference evidence="6 7" key="1">
    <citation type="journal article" date="2013" name="Genome Announc.">
        <title>Genome Sequence of the Polycyclic Aromatic Hydrocarbon-Degrading Bacterium Strain Marinobacter nanhaiticus D15-8WT.</title>
        <authorList>
            <person name="Cui Z."/>
            <person name="Gao W."/>
            <person name="Li Q."/>
            <person name="Xu G."/>
            <person name="Zheng L."/>
        </authorList>
    </citation>
    <scope>NUCLEOTIDE SEQUENCE [LARGE SCALE GENOMIC DNA]</scope>
    <source>
        <strain evidence="6 7">D15-8W</strain>
    </source>
</reference>
<protein>
    <submittedName>
        <fullName evidence="6">TetR/AcrR family transcriptional regulator</fullName>
    </submittedName>
</protein>
<dbReference type="GO" id="GO:0000976">
    <property type="term" value="F:transcription cis-regulatory region binding"/>
    <property type="evidence" value="ECO:0007669"/>
    <property type="project" value="TreeGrafter"/>
</dbReference>
<dbReference type="SUPFAM" id="SSF46689">
    <property type="entry name" value="Homeodomain-like"/>
    <property type="match status" value="1"/>
</dbReference>
<name>N6VYT0_9GAMM</name>
<dbReference type="Pfam" id="PF00440">
    <property type="entry name" value="TetR_N"/>
    <property type="match status" value="1"/>
</dbReference>
<evidence type="ECO:0000256" key="3">
    <source>
        <dbReference type="ARBA" id="ARBA00023163"/>
    </source>
</evidence>
<dbReference type="SUPFAM" id="SSF48498">
    <property type="entry name" value="Tetracyclin repressor-like, C-terminal domain"/>
    <property type="match status" value="1"/>
</dbReference>
<comment type="caution">
    <text evidence="6">The sequence shown here is derived from an EMBL/GenBank/DDBJ whole genome shotgun (WGS) entry which is preliminary data.</text>
</comment>
<dbReference type="Pfam" id="PF17939">
    <property type="entry name" value="TetR_C_30"/>
    <property type="match status" value="1"/>
</dbReference>
<proteinExistence type="predicted"/>
<accession>N6VYT0</accession>
<dbReference type="PANTHER" id="PTHR30055:SF234">
    <property type="entry name" value="HTH-TYPE TRANSCRIPTIONAL REGULATOR BETI"/>
    <property type="match status" value="1"/>
</dbReference>
<evidence type="ECO:0000256" key="1">
    <source>
        <dbReference type="ARBA" id="ARBA00023015"/>
    </source>
</evidence>
<evidence type="ECO:0000313" key="7">
    <source>
        <dbReference type="Proteomes" id="UP000013165"/>
    </source>
</evidence>
<dbReference type="InterPro" id="IPR050109">
    <property type="entry name" value="HTH-type_TetR-like_transc_reg"/>
</dbReference>
<keyword evidence="3" id="KW-0804">Transcription</keyword>
<dbReference type="EMBL" id="APLQ01000011">
    <property type="protein sequence ID" value="ENO15420.2"/>
    <property type="molecule type" value="Genomic_DNA"/>
</dbReference>
<evidence type="ECO:0000313" key="6">
    <source>
        <dbReference type="EMBL" id="ENO15420.2"/>
    </source>
</evidence>